<evidence type="ECO:0000256" key="1">
    <source>
        <dbReference type="SAM" id="Phobius"/>
    </source>
</evidence>
<dbReference type="InterPro" id="IPR021257">
    <property type="entry name" value="DUF2809"/>
</dbReference>
<organism evidence="2 3">
    <name type="scientific">Crocosphaera watsonii WH 0003</name>
    <dbReference type="NCBI Taxonomy" id="423471"/>
    <lineage>
        <taxon>Bacteria</taxon>
        <taxon>Bacillati</taxon>
        <taxon>Cyanobacteriota</taxon>
        <taxon>Cyanophyceae</taxon>
        <taxon>Oscillatoriophycideae</taxon>
        <taxon>Chroococcales</taxon>
        <taxon>Aphanothecaceae</taxon>
        <taxon>Crocosphaera</taxon>
    </lineage>
</organism>
<dbReference type="Proteomes" id="UP000003477">
    <property type="component" value="Unassembled WGS sequence"/>
</dbReference>
<dbReference type="GeneID" id="88768188"/>
<dbReference type="AlphaFoldDB" id="G5JBK6"/>
<dbReference type="EMBL" id="AESD01000721">
    <property type="protein sequence ID" value="EHJ10427.1"/>
    <property type="molecule type" value="Genomic_DNA"/>
</dbReference>
<keyword evidence="1" id="KW-0472">Membrane</keyword>
<evidence type="ECO:0000313" key="3">
    <source>
        <dbReference type="Proteomes" id="UP000003477"/>
    </source>
</evidence>
<reference evidence="2 3" key="1">
    <citation type="journal article" date="2011" name="Front. Microbiol.">
        <title>Two Strains of Crocosphaera watsonii with Highly Conserved Genomes are Distinguished by Strain-Specific Features.</title>
        <authorList>
            <person name="Bench S.R."/>
            <person name="Ilikchyan I.N."/>
            <person name="Tripp H.J."/>
            <person name="Zehr J.P."/>
        </authorList>
    </citation>
    <scope>NUCLEOTIDE SEQUENCE [LARGE SCALE GENOMIC DNA]</scope>
    <source>
        <strain evidence="2 3">WH 0003</strain>
    </source>
</reference>
<dbReference type="PATRIC" id="fig|423471.3.peg.4512"/>
<keyword evidence="1" id="KW-1133">Transmembrane helix</keyword>
<sequence>MKTLTRKHLLVFLSIFLVVPIGLYSKYYQGIGSVWVNDYGAAIWYEVFWCLLAFYFFSSKKAIKLIPIYVFIITCLLEILQLWNPPILALIRSHILGKLLLGTTFSWWDFPHYIIGCLLGWLWLKFIDKLSYKSHLTG</sequence>
<name>G5JBK6_CROWT</name>
<feature type="transmembrane region" description="Helical" evidence="1">
    <location>
        <begin position="9"/>
        <end position="27"/>
    </location>
</feature>
<accession>G5JBK6</accession>
<feature type="transmembrane region" description="Helical" evidence="1">
    <location>
        <begin position="39"/>
        <end position="58"/>
    </location>
</feature>
<evidence type="ECO:0008006" key="4">
    <source>
        <dbReference type="Google" id="ProtNLM"/>
    </source>
</evidence>
<comment type="caution">
    <text evidence="2">The sequence shown here is derived from an EMBL/GenBank/DDBJ whole genome shotgun (WGS) entry which is preliminary data.</text>
</comment>
<feature type="transmembrane region" description="Helical" evidence="1">
    <location>
        <begin position="65"/>
        <end position="84"/>
    </location>
</feature>
<dbReference type="Pfam" id="PF10990">
    <property type="entry name" value="DUF2809"/>
    <property type="match status" value="1"/>
</dbReference>
<keyword evidence="1" id="KW-0812">Transmembrane</keyword>
<evidence type="ECO:0000313" key="2">
    <source>
        <dbReference type="EMBL" id="EHJ10427.1"/>
    </source>
</evidence>
<dbReference type="RefSeq" id="WP_007312635.1">
    <property type="nucleotide sequence ID" value="NZ_AESD01000721.1"/>
</dbReference>
<gene>
    <name evidence="2" type="ORF">CWATWH0003_4821</name>
</gene>
<proteinExistence type="predicted"/>
<protein>
    <recommendedName>
        <fullName evidence="4">DUF2809 domain-containing protein</fullName>
    </recommendedName>
</protein>
<feature type="transmembrane region" description="Helical" evidence="1">
    <location>
        <begin position="104"/>
        <end position="124"/>
    </location>
</feature>